<gene>
    <name evidence="1" type="ORF">DASC09_045520</name>
</gene>
<sequence>MSRDSILKKHCHDWDQLPVQNIPHTPKLYIPNYKRIYKSIFIVGSFDKLSQQVSLKSITIEMTMELALIVFSVMASSWCQNGKITKNLQLVMGWFCKENENRCPNACMDL</sequence>
<accession>A0AAV5QQS7</accession>
<dbReference type="GeneID" id="90075202"/>
<protein>
    <submittedName>
        <fullName evidence="1">Uncharacterized protein</fullName>
    </submittedName>
</protein>
<organism evidence="1 2">
    <name type="scientific">Saccharomycopsis crataegensis</name>
    <dbReference type="NCBI Taxonomy" id="43959"/>
    <lineage>
        <taxon>Eukaryota</taxon>
        <taxon>Fungi</taxon>
        <taxon>Dikarya</taxon>
        <taxon>Ascomycota</taxon>
        <taxon>Saccharomycotina</taxon>
        <taxon>Saccharomycetes</taxon>
        <taxon>Saccharomycopsidaceae</taxon>
        <taxon>Saccharomycopsis</taxon>
    </lineage>
</organism>
<evidence type="ECO:0000313" key="1">
    <source>
        <dbReference type="EMBL" id="GMM37227.1"/>
    </source>
</evidence>
<dbReference type="EMBL" id="BTFZ01000011">
    <property type="protein sequence ID" value="GMM37227.1"/>
    <property type="molecule type" value="Genomic_DNA"/>
</dbReference>
<comment type="caution">
    <text evidence="1">The sequence shown here is derived from an EMBL/GenBank/DDBJ whole genome shotgun (WGS) entry which is preliminary data.</text>
</comment>
<keyword evidence="2" id="KW-1185">Reference proteome</keyword>
<name>A0AAV5QQS7_9ASCO</name>
<evidence type="ECO:0000313" key="2">
    <source>
        <dbReference type="Proteomes" id="UP001360560"/>
    </source>
</evidence>
<proteinExistence type="predicted"/>
<reference evidence="1 2" key="1">
    <citation type="journal article" date="2023" name="Elife">
        <title>Identification of key yeast species and microbe-microbe interactions impacting larval growth of Drosophila in the wild.</title>
        <authorList>
            <person name="Mure A."/>
            <person name="Sugiura Y."/>
            <person name="Maeda R."/>
            <person name="Honda K."/>
            <person name="Sakurai N."/>
            <person name="Takahashi Y."/>
            <person name="Watada M."/>
            <person name="Katoh T."/>
            <person name="Gotoh A."/>
            <person name="Gotoh Y."/>
            <person name="Taniguchi I."/>
            <person name="Nakamura K."/>
            <person name="Hayashi T."/>
            <person name="Katayama T."/>
            <person name="Uemura T."/>
            <person name="Hattori Y."/>
        </authorList>
    </citation>
    <scope>NUCLEOTIDE SEQUENCE [LARGE SCALE GENOMIC DNA]</scope>
    <source>
        <strain evidence="1 2">SC-9</strain>
    </source>
</reference>
<dbReference type="Proteomes" id="UP001360560">
    <property type="component" value="Unassembled WGS sequence"/>
</dbReference>
<dbReference type="AlphaFoldDB" id="A0AAV5QQS7"/>
<dbReference type="RefSeq" id="XP_064854223.1">
    <property type="nucleotide sequence ID" value="XM_064998151.1"/>
</dbReference>